<evidence type="ECO:0000313" key="4">
    <source>
        <dbReference type="Proteomes" id="UP000501690"/>
    </source>
</evidence>
<evidence type="ECO:0000256" key="1">
    <source>
        <dbReference type="ARBA" id="ARBA00010607"/>
    </source>
</evidence>
<reference evidence="3 4" key="1">
    <citation type="submission" date="2019-04" db="EMBL/GenBank/DDBJ databases">
        <title>An improved genome assembly and genetic linkage map for asparagus bean, Vigna unguiculata ssp. sesquipedialis.</title>
        <authorList>
            <person name="Xia Q."/>
            <person name="Zhang R."/>
            <person name="Dong Y."/>
        </authorList>
    </citation>
    <scope>NUCLEOTIDE SEQUENCE [LARGE SCALE GENOMIC DNA]</scope>
    <source>
        <tissue evidence="3">Leaf</tissue>
    </source>
</reference>
<feature type="signal peptide" evidence="2">
    <location>
        <begin position="1"/>
        <end position="22"/>
    </location>
</feature>
<feature type="chain" id="PRO_5020025781" evidence="2">
    <location>
        <begin position="23"/>
        <end position="577"/>
    </location>
</feature>
<organism evidence="3 4">
    <name type="scientific">Vigna unguiculata</name>
    <name type="common">Cowpea</name>
    <dbReference type="NCBI Taxonomy" id="3917"/>
    <lineage>
        <taxon>Eukaryota</taxon>
        <taxon>Viridiplantae</taxon>
        <taxon>Streptophyta</taxon>
        <taxon>Embryophyta</taxon>
        <taxon>Tracheophyta</taxon>
        <taxon>Spermatophyta</taxon>
        <taxon>Magnoliopsida</taxon>
        <taxon>eudicotyledons</taxon>
        <taxon>Gunneridae</taxon>
        <taxon>Pentapetalae</taxon>
        <taxon>rosids</taxon>
        <taxon>fabids</taxon>
        <taxon>Fabales</taxon>
        <taxon>Fabaceae</taxon>
        <taxon>Papilionoideae</taxon>
        <taxon>50 kb inversion clade</taxon>
        <taxon>NPAAA clade</taxon>
        <taxon>indigoferoid/millettioid clade</taxon>
        <taxon>Phaseoleae</taxon>
        <taxon>Vigna</taxon>
    </lineage>
</organism>
<dbReference type="SUPFAM" id="SSF49870">
    <property type="entry name" value="Osmotin, thaumatin-like protein"/>
    <property type="match status" value="2"/>
</dbReference>
<dbReference type="PANTHER" id="PTHR31048">
    <property type="entry name" value="OS03G0233200 PROTEIN"/>
    <property type="match status" value="1"/>
</dbReference>
<dbReference type="AlphaFoldDB" id="A0A4D6KVF5"/>
<protein>
    <submittedName>
        <fullName evidence="3">Dihydropteroate synthase</fullName>
    </submittedName>
</protein>
<comment type="similarity">
    <text evidence="1">Belongs to the thaumatin family.</text>
</comment>
<keyword evidence="2" id="KW-0732">Signal</keyword>
<keyword evidence="4" id="KW-1185">Reference proteome</keyword>
<proteinExistence type="inferred from homology"/>
<dbReference type="SMART" id="SM00205">
    <property type="entry name" value="THN"/>
    <property type="match status" value="2"/>
</dbReference>
<dbReference type="Pfam" id="PF00314">
    <property type="entry name" value="Thaumatin"/>
    <property type="match status" value="2"/>
</dbReference>
<dbReference type="PROSITE" id="PS51367">
    <property type="entry name" value="THAUMATIN_2"/>
    <property type="match status" value="2"/>
</dbReference>
<dbReference type="Gene3D" id="2.60.110.10">
    <property type="entry name" value="Thaumatin"/>
    <property type="match status" value="2"/>
</dbReference>
<dbReference type="InterPro" id="IPR037176">
    <property type="entry name" value="Osmotin/thaumatin-like_sf"/>
</dbReference>
<dbReference type="InterPro" id="IPR017949">
    <property type="entry name" value="Thaumatin_CS"/>
</dbReference>
<dbReference type="PRINTS" id="PR00347">
    <property type="entry name" value="THAUMATIN"/>
</dbReference>
<dbReference type="EMBL" id="CP039346">
    <property type="protein sequence ID" value="QCD82076.1"/>
    <property type="molecule type" value="Genomic_DNA"/>
</dbReference>
<dbReference type="PROSITE" id="PS00316">
    <property type="entry name" value="THAUMATIN_1"/>
    <property type="match status" value="1"/>
</dbReference>
<sequence length="577" mass="60273">MTSSTVTLIFLFFSHFLKGSNSAKFTIVNKCSFPVWPGILSGAGTAQLATTGFALQPAQSDAFVVPTNWSGRLWGRTLCSTDSAGKFSCVTGDCGSSAMECNGGGAAPPATLAEFTLNGGGGLDFYDVSVVDGYNLPMLVEAQGGGGNCTATGCAADLNGGCPAELKVRAAASGEGVACKSACEAFGDPRYCCSGPYSTPETCKASSYSQLFKSACPRAYSFAYDDATSTFTCASADYRITFCPSSTKRCVDVRFYLCLNRYPLIFQFNHVIFGVFHTSNTDFHMSIDHFQRQIAGVAVSATTFTFVNKCDHTVWPGILGKPDLGTSGFELKRGSTRTFDAPPGWSGRFWGRTGCQFDDSGHGTCVTGDCGSGEVLCNGNGATPPATLAEFTLGSGSPDYYDVSLVDGYNLPMMVESSGGSGSCATTGCGADLNRRCPAELRVEGGDACQSACRAFGKPEFCCSGAFDSPAACAPSMYSEIFKNACPKSYSYAFDDATSTFTCTGADYTVTFCPSSSPSLKSLMESGPGSSAEQAAVATTAWIANLATGDSTITTPFSPSNSAFFLSVTFILSYLVS</sequence>
<gene>
    <name evidence="3" type="ORF">DEO72_LG2g2409</name>
</gene>
<evidence type="ECO:0000256" key="2">
    <source>
        <dbReference type="SAM" id="SignalP"/>
    </source>
</evidence>
<accession>A0A4D6KVF5</accession>
<dbReference type="Proteomes" id="UP000501690">
    <property type="component" value="Linkage Group LG2"/>
</dbReference>
<dbReference type="FunFam" id="2.60.110.10:FF:000001">
    <property type="entry name" value="THAUMATIN-LIKE PROTEIN 1"/>
    <property type="match status" value="2"/>
</dbReference>
<name>A0A4D6KVF5_VIGUN</name>
<evidence type="ECO:0000313" key="3">
    <source>
        <dbReference type="EMBL" id="QCD82076.1"/>
    </source>
</evidence>
<dbReference type="CDD" id="cd09218">
    <property type="entry name" value="TLP-PA"/>
    <property type="match status" value="2"/>
</dbReference>
<dbReference type="InterPro" id="IPR001938">
    <property type="entry name" value="Thaumatin"/>
</dbReference>